<reference evidence="20 21" key="1">
    <citation type="journal article" date="2006" name="Proc. Natl. Acad. Sci. U.S.A.">
        <title>Evolution of sensory complexity recorded in a myxobacterial genome.</title>
        <authorList>
            <person name="Goldman B.S."/>
            <person name="Nierman W.C."/>
            <person name="Kaiser D."/>
            <person name="Slater S.C."/>
            <person name="Durkin A.S."/>
            <person name="Eisen J.A."/>
            <person name="Ronning C.M."/>
            <person name="Barbazuk W.B."/>
            <person name="Blanchard M."/>
            <person name="Field C."/>
            <person name="Halling C."/>
            <person name="Hinkle G."/>
            <person name="Iartchuk O."/>
            <person name="Kim H.S."/>
            <person name="Mackenzie C."/>
            <person name="Madupu R."/>
            <person name="Miller N."/>
            <person name="Shvartsbeyn A."/>
            <person name="Sullivan S.A."/>
            <person name="Vaudin M."/>
            <person name="Wiegand R."/>
            <person name="Kaplan H.B."/>
        </authorList>
    </citation>
    <scope>NUCLEOTIDE SEQUENCE [LARGE SCALE GENOMIC DNA]</scope>
    <source>
        <strain evidence="21">DK1622</strain>
    </source>
</reference>
<dbReference type="InterPro" id="IPR036690">
    <property type="entry name" value="Fdx_antiC-bd_sf"/>
</dbReference>
<evidence type="ECO:0000256" key="1">
    <source>
        <dbReference type="ARBA" id="ARBA00004496"/>
    </source>
</evidence>
<dbReference type="SUPFAM" id="SSF50249">
    <property type="entry name" value="Nucleic acid-binding proteins"/>
    <property type="match status" value="1"/>
</dbReference>
<keyword evidence="8 15" id="KW-0547">Nucleotide-binding</keyword>
<dbReference type="InterPro" id="IPR045864">
    <property type="entry name" value="aa-tRNA-synth_II/BPL/LPL"/>
</dbReference>
<dbReference type="FunFam" id="3.30.56.10:FF:000002">
    <property type="entry name" value="Phenylalanine--tRNA ligase beta subunit"/>
    <property type="match status" value="1"/>
</dbReference>
<evidence type="ECO:0000256" key="8">
    <source>
        <dbReference type="ARBA" id="ARBA00022741"/>
    </source>
</evidence>
<dbReference type="EnsemblBacteria" id="ABF90115">
    <property type="protein sequence ID" value="ABF90115"/>
    <property type="gene ID" value="MXAN_3595"/>
</dbReference>
<keyword evidence="21" id="KW-1185">Reference proteome</keyword>
<dbReference type="Gene3D" id="3.30.70.380">
    <property type="entry name" value="Ferrodoxin-fold anticodon-binding domain"/>
    <property type="match status" value="1"/>
</dbReference>
<dbReference type="InterPro" id="IPR041616">
    <property type="entry name" value="PheRS_beta_core"/>
</dbReference>
<dbReference type="GO" id="GO:0009328">
    <property type="term" value="C:phenylalanine-tRNA ligase complex"/>
    <property type="evidence" value="ECO:0007669"/>
    <property type="project" value="TreeGrafter"/>
</dbReference>
<keyword evidence="6 15" id="KW-0436">Ligase</keyword>
<organism evidence="20 21">
    <name type="scientific">Myxococcus xanthus (strain DK1622)</name>
    <dbReference type="NCBI Taxonomy" id="246197"/>
    <lineage>
        <taxon>Bacteria</taxon>
        <taxon>Pseudomonadati</taxon>
        <taxon>Myxococcota</taxon>
        <taxon>Myxococcia</taxon>
        <taxon>Myxococcales</taxon>
        <taxon>Cystobacterineae</taxon>
        <taxon>Myxococcaceae</taxon>
        <taxon>Myxococcus</taxon>
    </lineage>
</organism>
<dbReference type="InterPro" id="IPR020825">
    <property type="entry name" value="Phe-tRNA_synthase-like_B3/B4"/>
</dbReference>
<dbReference type="eggNOG" id="COG0072">
    <property type="taxonomic scope" value="Bacteria"/>
</dbReference>
<dbReference type="NCBIfam" id="TIGR00472">
    <property type="entry name" value="pheT_bact"/>
    <property type="match status" value="1"/>
</dbReference>
<dbReference type="InterPro" id="IPR005146">
    <property type="entry name" value="B3/B4_tRNA-bd"/>
</dbReference>
<evidence type="ECO:0000256" key="6">
    <source>
        <dbReference type="ARBA" id="ARBA00022598"/>
    </source>
</evidence>
<dbReference type="CDD" id="cd02796">
    <property type="entry name" value="tRNA_bind_bactPheRS"/>
    <property type="match status" value="1"/>
</dbReference>
<dbReference type="Pfam" id="PF03484">
    <property type="entry name" value="B5"/>
    <property type="match status" value="1"/>
</dbReference>
<feature type="domain" description="B5" evidence="19">
    <location>
        <begin position="413"/>
        <end position="489"/>
    </location>
</feature>
<dbReference type="InterPro" id="IPR002547">
    <property type="entry name" value="tRNA-bd_dom"/>
</dbReference>
<evidence type="ECO:0000259" key="17">
    <source>
        <dbReference type="PROSITE" id="PS50886"/>
    </source>
</evidence>
<dbReference type="AlphaFoldDB" id="Q1D6D9"/>
<keyword evidence="5 16" id="KW-0820">tRNA-binding</keyword>
<evidence type="ECO:0000256" key="11">
    <source>
        <dbReference type="ARBA" id="ARBA00022884"/>
    </source>
</evidence>
<dbReference type="SUPFAM" id="SSF56037">
    <property type="entry name" value="PheT/TilS domain"/>
    <property type="match status" value="1"/>
</dbReference>
<proteinExistence type="inferred from homology"/>
<dbReference type="InterPro" id="IPR009061">
    <property type="entry name" value="DNA-bd_dom_put_sf"/>
</dbReference>
<dbReference type="CDD" id="cd00769">
    <property type="entry name" value="PheRS_beta_core"/>
    <property type="match status" value="1"/>
</dbReference>
<sequence>MFQPIDEEGGPVKISVKWLGDYVALPPSEDELARKLTAAGLEIEGMERPAEALRGVVVAQIKESVQHPNADKLSVTQVDIGGTALLQVVCGAKNFKVGDKVPLATVGAKLPNGMDIKQAALRGVDSFGMLCSSKELGLSEESSGLLILPADTRVGTPIAEAVGLDGVVLEVNVTPNRPDALSHLGVAREVSVVTGSALKVPQPKPAESGTPAAEQVKVRVEAPDRCPRYVARVVENVKIGPSPQWMQDRLKAAGVRAINNVVDVTNYVNLEYGQPLHAFDLEKLAGQEIVVRTATRGEKLKTLDGKDRVLDVDDLVIADKDRAQAIAGVMGGGDSEVTEGTRRLVLESANFQGSTVRRSSKRHGLHTEASHRFERGADMDAVVPAIDRAAQLIAELAGGTVAPGRVDVYPAPKPPRKVTLRFARVEQVLGVAVAEKEVRRILEALGFKAVEEGTGQATYEVPRARVDVEREEDLLEEVARIYGYDNIPATLPRGLATLAPEPANAEAERRMRQALAGAGFDEVVNYSFVAPRSLEVLGGAEKPVALLNPLSTEQSVMRTSLLPGLLENLSRSVRHQVEAVAIYETGRAYFQDAEGGQGQRPAAREVPRVAGLVWGLRGGGRSWTHKDARADFYDAKAAVEGLLGALRVEGVTYVPAGPAAYHPKAVAQVKAADGTVLGHVGEVHPRVAKALGLPDGVFVFELDTEPLYAASKLVPAYRSLPRFPAVLRDLAVVVPLELPNDEVRRVILEVGKPLVEDAQVFDVYTGEQIPQGRKNLAYALRYRSAERTLTDVEVNEAHQRIVDEVKQRLGAALRA</sequence>
<evidence type="ECO:0000256" key="16">
    <source>
        <dbReference type="PROSITE-ProRule" id="PRU00209"/>
    </source>
</evidence>
<dbReference type="STRING" id="246197.MXAN_3595"/>
<comment type="subcellular location">
    <subcellularLocation>
        <location evidence="1 15">Cytoplasm</location>
    </subcellularLocation>
</comment>
<dbReference type="Gene3D" id="3.50.40.10">
    <property type="entry name" value="Phenylalanyl-trna Synthetase, Chain B, domain 3"/>
    <property type="match status" value="1"/>
</dbReference>
<dbReference type="Pfam" id="PF01588">
    <property type="entry name" value="tRNA_bind"/>
    <property type="match status" value="1"/>
</dbReference>
<gene>
    <name evidence="15 20" type="primary">pheT</name>
    <name evidence="20" type="ordered locus">MXAN_3595</name>
</gene>
<evidence type="ECO:0000256" key="5">
    <source>
        <dbReference type="ARBA" id="ARBA00022555"/>
    </source>
</evidence>
<dbReference type="PANTHER" id="PTHR10947:SF0">
    <property type="entry name" value="PHENYLALANINE--TRNA LIGASE BETA SUBUNIT"/>
    <property type="match status" value="1"/>
</dbReference>
<keyword evidence="9 15" id="KW-0067">ATP-binding</keyword>
<evidence type="ECO:0000256" key="12">
    <source>
        <dbReference type="ARBA" id="ARBA00022917"/>
    </source>
</evidence>
<dbReference type="Pfam" id="PF03147">
    <property type="entry name" value="FDX-ACB"/>
    <property type="match status" value="1"/>
</dbReference>
<dbReference type="eggNOG" id="COG0073">
    <property type="taxonomic scope" value="Bacteria"/>
</dbReference>
<keyword evidence="12 15" id="KW-0648">Protein biosynthesis</keyword>
<evidence type="ECO:0000256" key="10">
    <source>
        <dbReference type="ARBA" id="ARBA00022842"/>
    </source>
</evidence>
<keyword evidence="7 15" id="KW-0479">Metal-binding</keyword>
<protein>
    <recommendedName>
        <fullName evidence="15">Phenylalanine--tRNA ligase beta subunit</fullName>
        <ecNumber evidence="15">6.1.1.20</ecNumber>
    </recommendedName>
    <alternativeName>
        <fullName evidence="15">Phenylalanyl-tRNA synthetase beta subunit</fullName>
        <shortName evidence="15">PheRS</shortName>
    </alternativeName>
</protein>
<dbReference type="FunFam" id="3.30.70.380:FF:000001">
    <property type="entry name" value="Phenylalanine--tRNA ligase beta subunit"/>
    <property type="match status" value="1"/>
</dbReference>
<dbReference type="EC" id="6.1.1.20" evidence="15"/>
<evidence type="ECO:0000256" key="14">
    <source>
        <dbReference type="ARBA" id="ARBA00049255"/>
    </source>
</evidence>
<feature type="binding site" evidence="15">
    <location>
        <position position="473"/>
    </location>
    <ligand>
        <name>Mg(2+)</name>
        <dbReference type="ChEBI" id="CHEBI:18420"/>
        <note>shared with alpha subunit</note>
    </ligand>
</feature>
<dbReference type="NCBIfam" id="NF045760">
    <property type="entry name" value="YtpR"/>
    <property type="match status" value="1"/>
</dbReference>
<feature type="binding site" evidence="15">
    <location>
        <position position="477"/>
    </location>
    <ligand>
        <name>Mg(2+)</name>
        <dbReference type="ChEBI" id="CHEBI:18420"/>
        <note>shared with alpha subunit</note>
    </ligand>
</feature>
<evidence type="ECO:0000256" key="4">
    <source>
        <dbReference type="ARBA" id="ARBA00022490"/>
    </source>
</evidence>
<evidence type="ECO:0000256" key="3">
    <source>
        <dbReference type="ARBA" id="ARBA00011209"/>
    </source>
</evidence>
<feature type="binding site" evidence="15">
    <location>
        <position position="476"/>
    </location>
    <ligand>
        <name>Mg(2+)</name>
        <dbReference type="ChEBI" id="CHEBI:18420"/>
        <note>shared with alpha subunit</note>
    </ligand>
</feature>
<dbReference type="SUPFAM" id="SSF54991">
    <property type="entry name" value="Anticodon-binding domain of PheRS"/>
    <property type="match status" value="1"/>
</dbReference>
<dbReference type="Gene3D" id="3.30.56.10">
    <property type="match status" value="2"/>
</dbReference>
<evidence type="ECO:0000313" key="21">
    <source>
        <dbReference type="Proteomes" id="UP000002402"/>
    </source>
</evidence>
<dbReference type="FunFam" id="2.40.50.140:FF:000045">
    <property type="entry name" value="Phenylalanine--tRNA ligase beta subunit"/>
    <property type="match status" value="1"/>
</dbReference>
<dbReference type="PROSITE" id="PS50886">
    <property type="entry name" value="TRBD"/>
    <property type="match status" value="1"/>
</dbReference>
<dbReference type="PROSITE" id="PS51483">
    <property type="entry name" value="B5"/>
    <property type="match status" value="1"/>
</dbReference>
<keyword evidence="4 15" id="KW-0963">Cytoplasm</keyword>
<evidence type="ECO:0000256" key="2">
    <source>
        <dbReference type="ARBA" id="ARBA00008653"/>
    </source>
</evidence>
<dbReference type="Pfam" id="PF03483">
    <property type="entry name" value="B3_4"/>
    <property type="match status" value="1"/>
</dbReference>
<evidence type="ECO:0000256" key="7">
    <source>
        <dbReference type="ARBA" id="ARBA00022723"/>
    </source>
</evidence>
<dbReference type="HAMAP" id="MF_00283">
    <property type="entry name" value="Phe_tRNA_synth_beta1"/>
    <property type="match status" value="1"/>
</dbReference>
<accession>Q1D6D9</accession>
<dbReference type="InterPro" id="IPR033714">
    <property type="entry name" value="tRNA_bind_bactPheRS"/>
</dbReference>
<dbReference type="InterPro" id="IPR045060">
    <property type="entry name" value="Phe-tRNA-ligase_IIc_bsu"/>
</dbReference>
<feature type="binding site" evidence="15">
    <location>
        <position position="467"/>
    </location>
    <ligand>
        <name>Mg(2+)</name>
        <dbReference type="ChEBI" id="CHEBI:18420"/>
        <note>shared with alpha subunit</note>
    </ligand>
</feature>
<dbReference type="InterPro" id="IPR004532">
    <property type="entry name" value="Phe-tRNA-ligase_IIc_bsu_bact"/>
</dbReference>
<dbReference type="InterPro" id="IPR012340">
    <property type="entry name" value="NA-bd_OB-fold"/>
</dbReference>
<dbReference type="GO" id="GO:0000049">
    <property type="term" value="F:tRNA binding"/>
    <property type="evidence" value="ECO:0007669"/>
    <property type="project" value="UniProtKB-UniRule"/>
</dbReference>
<comment type="similarity">
    <text evidence="2 15">Belongs to the phenylalanyl-tRNA synthetase beta subunit family. Type 1 subfamily.</text>
</comment>
<dbReference type="HOGENOM" id="CLU_016891_0_0_7"/>
<evidence type="ECO:0000256" key="15">
    <source>
        <dbReference type="HAMAP-Rule" id="MF_00283"/>
    </source>
</evidence>
<dbReference type="SMART" id="SM00873">
    <property type="entry name" value="B3_4"/>
    <property type="match status" value="1"/>
</dbReference>
<dbReference type="OrthoDB" id="9805455at2"/>
<comment type="catalytic activity">
    <reaction evidence="14 15">
        <text>tRNA(Phe) + L-phenylalanine + ATP = L-phenylalanyl-tRNA(Phe) + AMP + diphosphate + H(+)</text>
        <dbReference type="Rhea" id="RHEA:19413"/>
        <dbReference type="Rhea" id="RHEA-COMP:9668"/>
        <dbReference type="Rhea" id="RHEA-COMP:9699"/>
        <dbReference type="ChEBI" id="CHEBI:15378"/>
        <dbReference type="ChEBI" id="CHEBI:30616"/>
        <dbReference type="ChEBI" id="CHEBI:33019"/>
        <dbReference type="ChEBI" id="CHEBI:58095"/>
        <dbReference type="ChEBI" id="CHEBI:78442"/>
        <dbReference type="ChEBI" id="CHEBI:78531"/>
        <dbReference type="ChEBI" id="CHEBI:456215"/>
        <dbReference type="EC" id="6.1.1.20"/>
    </reaction>
</comment>
<dbReference type="PANTHER" id="PTHR10947">
    <property type="entry name" value="PHENYLALANYL-TRNA SYNTHETASE BETA CHAIN AND LEUCINE-RICH REPEAT-CONTAINING PROTEIN 47"/>
    <property type="match status" value="1"/>
</dbReference>
<dbReference type="GO" id="GO:0005524">
    <property type="term" value="F:ATP binding"/>
    <property type="evidence" value="ECO:0007669"/>
    <property type="project" value="UniProtKB-UniRule"/>
</dbReference>
<dbReference type="SMART" id="SM00874">
    <property type="entry name" value="B5"/>
    <property type="match status" value="1"/>
</dbReference>
<evidence type="ECO:0000313" key="20">
    <source>
        <dbReference type="EMBL" id="ABF90115.1"/>
    </source>
</evidence>
<comment type="subunit">
    <text evidence="3 15">Tetramer of two alpha and two beta subunits.</text>
</comment>
<dbReference type="InterPro" id="IPR005147">
    <property type="entry name" value="tRNA_synthase_B5-dom"/>
</dbReference>
<feature type="domain" description="TRNA-binding" evidence="17">
    <location>
        <begin position="50"/>
        <end position="159"/>
    </location>
</feature>
<dbReference type="KEGG" id="mxa:MXAN_3595"/>
<dbReference type="EMBL" id="CP000113">
    <property type="protein sequence ID" value="ABF90115.1"/>
    <property type="molecule type" value="Genomic_DNA"/>
</dbReference>
<dbReference type="PROSITE" id="PS51447">
    <property type="entry name" value="FDX_ACB"/>
    <property type="match status" value="1"/>
</dbReference>
<dbReference type="Gene3D" id="2.40.50.140">
    <property type="entry name" value="Nucleic acid-binding proteins"/>
    <property type="match status" value="1"/>
</dbReference>
<evidence type="ECO:0000256" key="9">
    <source>
        <dbReference type="ARBA" id="ARBA00022840"/>
    </source>
</evidence>
<keyword evidence="11 16" id="KW-0694">RNA-binding</keyword>
<dbReference type="SUPFAM" id="SSF55681">
    <property type="entry name" value="Class II aaRS and biotin synthetases"/>
    <property type="match status" value="1"/>
</dbReference>
<keyword evidence="10 15" id="KW-0460">Magnesium</keyword>
<comment type="cofactor">
    <cofactor evidence="15">
        <name>Mg(2+)</name>
        <dbReference type="ChEBI" id="CHEBI:18420"/>
    </cofactor>
    <text evidence="15">Binds 2 magnesium ions per tetramer.</text>
</comment>
<dbReference type="SMART" id="SM00896">
    <property type="entry name" value="FDX-ACB"/>
    <property type="match status" value="1"/>
</dbReference>
<dbReference type="InterPro" id="IPR005121">
    <property type="entry name" value="Fdx_antiC-bd"/>
</dbReference>
<keyword evidence="13 15" id="KW-0030">Aminoacyl-tRNA synthetase</keyword>
<feature type="domain" description="FDX-ACB" evidence="18">
    <location>
        <begin position="721"/>
        <end position="814"/>
    </location>
</feature>
<dbReference type="FunFam" id="3.50.40.10:FF:000001">
    <property type="entry name" value="Phenylalanine--tRNA ligase beta subunit"/>
    <property type="match status" value="1"/>
</dbReference>
<evidence type="ECO:0000259" key="18">
    <source>
        <dbReference type="PROSITE" id="PS51447"/>
    </source>
</evidence>
<dbReference type="Proteomes" id="UP000002402">
    <property type="component" value="Chromosome"/>
</dbReference>
<dbReference type="GO" id="GO:0006432">
    <property type="term" value="P:phenylalanyl-tRNA aminoacylation"/>
    <property type="evidence" value="ECO:0007669"/>
    <property type="project" value="UniProtKB-UniRule"/>
</dbReference>
<evidence type="ECO:0000256" key="13">
    <source>
        <dbReference type="ARBA" id="ARBA00023146"/>
    </source>
</evidence>
<dbReference type="GO" id="GO:0000287">
    <property type="term" value="F:magnesium ion binding"/>
    <property type="evidence" value="ECO:0007669"/>
    <property type="project" value="UniProtKB-UniRule"/>
</dbReference>
<dbReference type="SUPFAM" id="SSF46955">
    <property type="entry name" value="Putative DNA-binding domain"/>
    <property type="match status" value="1"/>
</dbReference>
<dbReference type="Gene3D" id="3.30.930.10">
    <property type="entry name" value="Bira Bifunctional Protein, Domain 2"/>
    <property type="match status" value="1"/>
</dbReference>
<evidence type="ECO:0000259" key="19">
    <source>
        <dbReference type="PROSITE" id="PS51483"/>
    </source>
</evidence>
<dbReference type="Pfam" id="PF17759">
    <property type="entry name" value="tRNA_synthFbeta"/>
    <property type="match status" value="1"/>
</dbReference>
<name>Q1D6D9_MYXXD</name>
<dbReference type="GO" id="GO:0004826">
    <property type="term" value="F:phenylalanine-tRNA ligase activity"/>
    <property type="evidence" value="ECO:0007669"/>
    <property type="project" value="UniProtKB-UniRule"/>
</dbReference>